<dbReference type="InterPro" id="IPR002347">
    <property type="entry name" value="SDR_fam"/>
</dbReference>
<accession>A0ABR4P8V5</accession>
<dbReference type="PRINTS" id="PR00080">
    <property type="entry name" value="SDRFAMILY"/>
</dbReference>
<gene>
    <name evidence="2" type="ORF">PVAG01_08180</name>
</gene>
<keyword evidence="3" id="KW-1185">Reference proteome</keyword>
<dbReference type="PANTHER" id="PTHR45458:SF1">
    <property type="entry name" value="SHORT CHAIN DEHYDROGENASE"/>
    <property type="match status" value="1"/>
</dbReference>
<dbReference type="Gene3D" id="3.40.50.720">
    <property type="entry name" value="NAD(P)-binding Rossmann-like Domain"/>
    <property type="match status" value="1"/>
</dbReference>
<dbReference type="EMBL" id="JBFCZG010000007">
    <property type="protein sequence ID" value="KAL3419682.1"/>
    <property type="molecule type" value="Genomic_DNA"/>
</dbReference>
<protein>
    <submittedName>
        <fullName evidence="2">Short chain oxidoreductase</fullName>
    </submittedName>
</protein>
<evidence type="ECO:0000313" key="3">
    <source>
        <dbReference type="Proteomes" id="UP001629113"/>
    </source>
</evidence>
<proteinExistence type="inferred from homology"/>
<comment type="similarity">
    <text evidence="1">Belongs to the short-chain dehydrogenases/reductases (SDR) family.</text>
</comment>
<organism evidence="2 3">
    <name type="scientific">Phlyctema vagabunda</name>
    <dbReference type="NCBI Taxonomy" id="108571"/>
    <lineage>
        <taxon>Eukaryota</taxon>
        <taxon>Fungi</taxon>
        <taxon>Dikarya</taxon>
        <taxon>Ascomycota</taxon>
        <taxon>Pezizomycotina</taxon>
        <taxon>Leotiomycetes</taxon>
        <taxon>Helotiales</taxon>
        <taxon>Dermateaceae</taxon>
        <taxon>Phlyctema</taxon>
    </lineage>
</organism>
<sequence>MANYLITGTSRGLGLELVSQLAASPSSSVNLIFATGRTDAPSEALQEVIDKSGHVIYIKIEGAELDSVQAAFSIIEKTLDGSSLDYLVNNVGVMPFTPAGVATMNDLTSTFITNVATVHNTTSVFLPLLAKSSVKKVLNMSSTLGSIALANQFTVSPAPAYKISKAALNMLTVQYALEYASKGFVIFAISPGWVKTDLGTAYADLTVDESVKAVLERLHGAGKDANGKFFNVKIPGWEKRETGNQYPGGEEPW</sequence>
<comment type="caution">
    <text evidence="2">The sequence shown here is derived from an EMBL/GenBank/DDBJ whole genome shotgun (WGS) entry which is preliminary data.</text>
</comment>
<name>A0ABR4P8V5_9HELO</name>
<dbReference type="SUPFAM" id="SSF51735">
    <property type="entry name" value="NAD(P)-binding Rossmann-fold domains"/>
    <property type="match status" value="1"/>
</dbReference>
<evidence type="ECO:0000313" key="2">
    <source>
        <dbReference type="EMBL" id="KAL3419682.1"/>
    </source>
</evidence>
<evidence type="ECO:0000256" key="1">
    <source>
        <dbReference type="RuleBase" id="RU000363"/>
    </source>
</evidence>
<dbReference type="InterPro" id="IPR036291">
    <property type="entry name" value="NAD(P)-bd_dom_sf"/>
</dbReference>
<reference evidence="2 3" key="1">
    <citation type="submission" date="2024-06" db="EMBL/GenBank/DDBJ databases">
        <title>Complete genome of Phlyctema vagabunda strain 19-DSS-EL-015.</title>
        <authorList>
            <person name="Fiorenzani C."/>
        </authorList>
    </citation>
    <scope>NUCLEOTIDE SEQUENCE [LARGE SCALE GENOMIC DNA]</scope>
    <source>
        <strain evidence="2 3">19-DSS-EL-015</strain>
    </source>
</reference>
<dbReference type="InterPro" id="IPR052184">
    <property type="entry name" value="SDR_enzymes"/>
</dbReference>
<dbReference type="PRINTS" id="PR00081">
    <property type="entry name" value="GDHRDH"/>
</dbReference>
<dbReference type="Pfam" id="PF00106">
    <property type="entry name" value="adh_short"/>
    <property type="match status" value="1"/>
</dbReference>
<dbReference type="Proteomes" id="UP001629113">
    <property type="component" value="Unassembled WGS sequence"/>
</dbReference>
<dbReference type="PANTHER" id="PTHR45458">
    <property type="entry name" value="SHORT-CHAIN DEHYDROGENASE/REDUCTASE SDR"/>
    <property type="match status" value="1"/>
</dbReference>